<dbReference type="GO" id="GO:0005524">
    <property type="term" value="F:ATP binding"/>
    <property type="evidence" value="ECO:0007669"/>
    <property type="project" value="InterPro"/>
</dbReference>
<dbReference type="SUPFAM" id="SSF56112">
    <property type="entry name" value="Protein kinase-like (PK-like)"/>
    <property type="match status" value="1"/>
</dbReference>
<sequence length="397" mass="43796">MLMKAQLGLLLFPVAHSLRVFAPSDFAIKRQIGQLGFATETEWQYYGGKRNPLDPNMPTRTVEASGASVRLFDAELYGRRVLLKEYLGEAGDIGSNELSVYQHMHSQAASADEDLPPQISSMLGHMRADEAFDSQAFRTQWLLNLPQSTPPEPGNLWTVFAWEGLQTVAAFPRVKQQKTFFDWNGDAAVAERKRYLKAVAKESLKGVAFLHGRGIVHRSLGGSSLLLNTYDHFSANSVSVKLTDFGFASVGSQMDQEEVAKALRMGAASPLQVMSFYALNDLHGLGYVFLELFLSSLAFSSDGMLSIKPAGPGESGRGQSCELQALKRLVEDVFDDDVSTGFREYCVAEPDWAEAVAVLDEKDRAGWALLQKLVDCHKPEAISRVTASDLLNSRWFS</sequence>
<dbReference type="Pfam" id="PF00069">
    <property type="entry name" value="Pkinase"/>
    <property type="match status" value="1"/>
</dbReference>
<dbReference type="PANTHER" id="PTHR36796">
    <property type="entry name" value="PROTEIN KINASE SUPERFAMILY PROTEIN"/>
    <property type="match status" value="1"/>
</dbReference>
<gene>
    <name evidence="3" type="ORF">PCAR00345_LOCUS36511</name>
</gene>
<dbReference type="InterPro" id="IPR000719">
    <property type="entry name" value="Prot_kinase_dom"/>
</dbReference>
<dbReference type="PROSITE" id="PS50011">
    <property type="entry name" value="PROTEIN_KINASE_DOM"/>
    <property type="match status" value="1"/>
</dbReference>
<dbReference type="InterPro" id="IPR011009">
    <property type="entry name" value="Kinase-like_dom_sf"/>
</dbReference>
<reference evidence="3" key="1">
    <citation type="submission" date="2021-01" db="EMBL/GenBank/DDBJ databases">
        <authorList>
            <person name="Corre E."/>
            <person name="Pelletier E."/>
            <person name="Niang G."/>
            <person name="Scheremetjew M."/>
            <person name="Finn R."/>
            <person name="Kale V."/>
            <person name="Holt S."/>
            <person name="Cochrane G."/>
            <person name="Meng A."/>
            <person name="Brown T."/>
            <person name="Cohen L."/>
        </authorList>
    </citation>
    <scope>NUCLEOTIDE SEQUENCE</scope>
    <source>
        <strain evidence="3">CCMP645</strain>
    </source>
</reference>
<feature type="domain" description="Protein kinase" evidence="2">
    <location>
        <begin position="26"/>
        <end position="396"/>
    </location>
</feature>
<evidence type="ECO:0000259" key="2">
    <source>
        <dbReference type="PROSITE" id="PS50011"/>
    </source>
</evidence>
<keyword evidence="1" id="KW-0732">Signal</keyword>
<feature type="chain" id="PRO_5031387488" description="Protein kinase domain-containing protein" evidence="1">
    <location>
        <begin position="18"/>
        <end position="397"/>
    </location>
</feature>
<evidence type="ECO:0000256" key="1">
    <source>
        <dbReference type="SAM" id="SignalP"/>
    </source>
</evidence>
<dbReference type="EMBL" id="HBIZ01058012">
    <property type="protein sequence ID" value="CAE0783807.1"/>
    <property type="molecule type" value="Transcribed_RNA"/>
</dbReference>
<dbReference type="GO" id="GO:0009507">
    <property type="term" value="C:chloroplast"/>
    <property type="evidence" value="ECO:0007669"/>
    <property type="project" value="TreeGrafter"/>
</dbReference>
<feature type="signal peptide" evidence="1">
    <location>
        <begin position="1"/>
        <end position="17"/>
    </location>
</feature>
<protein>
    <recommendedName>
        <fullName evidence="2">Protein kinase domain-containing protein</fullName>
    </recommendedName>
</protein>
<dbReference type="Gene3D" id="1.10.510.10">
    <property type="entry name" value="Transferase(Phosphotransferase) domain 1"/>
    <property type="match status" value="1"/>
</dbReference>
<name>A0A7S4FAY8_CHRCT</name>
<dbReference type="GO" id="GO:0004672">
    <property type="term" value="F:protein kinase activity"/>
    <property type="evidence" value="ECO:0007669"/>
    <property type="project" value="InterPro"/>
</dbReference>
<dbReference type="AlphaFoldDB" id="A0A7S4FAY8"/>
<evidence type="ECO:0000313" key="3">
    <source>
        <dbReference type="EMBL" id="CAE0783807.1"/>
    </source>
</evidence>
<accession>A0A7S4FAY8</accession>
<organism evidence="3">
    <name type="scientific">Chrysotila carterae</name>
    <name type="common">Marine alga</name>
    <name type="synonym">Syracosphaera carterae</name>
    <dbReference type="NCBI Taxonomy" id="13221"/>
    <lineage>
        <taxon>Eukaryota</taxon>
        <taxon>Haptista</taxon>
        <taxon>Haptophyta</taxon>
        <taxon>Prymnesiophyceae</taxon>
        <taxon>Isochrysidales</taxon>
        <taxon>Isochrysidaceae</taxon>
        <taxon>Chrysotila</taxon>
    </lineage>
</organism>
<dbReference type="PANTHER" id="PTHR36796:SF1">
    <property type="entry name" value="PROTEIN KINASE SUPERFAMILY PROTEIN"/>
    <property type="match status" value="1"/>
</dbReference>
<proteinExistence type="predicted"/>